<dbReference type="NCBIfam" id="TIGR01444">
    <property type="entry name" value="fkbM_fam"/>
    <property type="match status" value="1"/>
</dbReference>
<dbReference type="PANTHER" id="PTHR34203:SF15">
    <property type="entry name" value="SLL1173 PROTEIN"/>
    <property type="match status" value="1"/>
</dbReference>
<dbReference type="OrthoDB" id="411251at2759"/>
<evidence type="ECO:0000313" key="2">
    <source>
        <dbReference type="EMBL" id="CAC5388614.1"/>
    </source>
</evidence>
<dbReference type="InterPro" id="IPR006342">
    <property type="entry name" value="FkbM_mtfrase"/>
</dbReference>
<protein>
    <recommendedName>
        <fullName evidence="1">Methyltransferase FkbM domain-containing protein</fullName>
    </recommendedName>
</protein>
<dbReference type="InterPro" id="IPR029063">
    <property type="entry name" value="SAM-dependent_MTases_sf"/>
</dbReference>
<dbReference type="Gene3D" id="3.40.50.150">
    <property type="entry name" value="Vaccinia Virus protein VP39"/>
    <property type="match status" value="1"/>
</dbReference>
<organism evidence="2 3">
    <name type="scientific">Mytilus coruscus</name>
    <name type="common">Sea mussel</name>
    <dbReference type="NCBI Taxonomy" id="42192"/>
    <lineage>
        <taxon>Eukaryota</taxon>
        <taxon>Metazoa</taxon>
        <taxon>Spiralia</taxon>
        <taxon>Lophotrochozoa</taxon>
        <taxon>Mollusca</taxon>
        <taxon>Bivalvia</taxon>
        <taxon>Autobranchia</taxon>
        <taxon>Pteriomorphia</taxon>
        <taxon>Mytilida</taxon>
        <taxon>Mytiloidea</taxon>
        <taxon>Mytilidae</taxon>
        <taxon>Mytilinae</taxon>
        <taxon>Mytilus</taxon>
    </lineage>
</organism>
<evidence type="ECO:0000313" key="3">
    <source>
        <dbReference type="Proteomes" id="UP000507470"/>
    </source>
</evidence>
<accession>A0A6J8C0M2</accession>
<reference evidence="2 3" key="1">
    <citation type="submission" date="2020-06" db="EMBL/GenBank/DDBJ databases">
        <authorList>
            <person name="Li R."/>
            <person name="Bekaert M."/>
        </authorList>
    </citation>
    <scope>NUCLEOTIDE SEQUENCE [LARGE SCALE GENOMIC DNA]</scope>
    <source>
        <strain evidence="3">wild</strain>
    </source>
</reference>
<dbReference type="EMBL" id="CACVKT020004198">
    <property type="protein sequence ID" value="CAC5388614.1"/>
    <property type="molecule type" value="Genomic_DNA"/>
</dbReference>
<dbReference type="Pfam" id="PF05050">
    <property type="entry name" value="Methyltransf_21"/>
    <property type="match status" value="1"/>
</dbReference>
<feature type="domain" description="Methyltransferase FkbM" evidence="1">
    <location>
        <begin position="121"/>
        <end position="288"/>
    </location>
</feature>
<gene>
    <name evidence="2" type="ORF">MCOR_23867</name>
</gene>
<evidence type="ECO:0000259" key="1">
    <source>
        <dbReference type="Pfam" id="PF05050"/>
    </source>
</evidence>
<dbReference type="Proteomes" id="UP000507470">
    <property type="component" value="Unassembled WGS sequence"/>
</dbReference>
<name>A0A6J8C0M2_MYTCO</name>
<keyword evidence="3" id="KW-1185">Reference proteome</keyword>
<dbReference type="SUPFAM" id="SSF53335">
    <property type="entry name" value="S-adenosyl-L-methionine-dependent methyltransferases"/>
    <property type="match status" value="1"/>
</dbReference>
<dbReference type="AlphaFoldDB" id="A0A6J8C0M2"/>
<sequence>MRTHSPHEVKTDFLKQDNNAVLEYANNTRNGVIIERSDGIFSYNNSLWTFTNDSACIRKKNFILGHLRNKKRKKKIPIYLHPPDNDIHISRVLLNGGSWEEKNLRKAVEVMGQYQDAIFIDIGSHVGVYSLTLASLGYKVIAIDCFKDSIERLCASAKLGDLSKNMYIIHNALSDKRESVVVRESSQSNIGGNTIVQKSSLNINVSKTVMGALETIQAIRIDDLLEVIDIKSAVLKLDVEGSEHNVLKGAETFFSTVNVYFVMMEFHTHKDRDSGKFILDFMNQHGFKPVLPAGVSLTNQNKWPWDVQWSKRKKK</sequence>
<proteinExistence type="predicted"/>
<dbReference type="PANTHER" id="PTHR34203">
    <property type="entry name" value="METHYLTRANSFERASE, FKBM FAMILY PROTEIN"/>
    <property type="match status" value="1"/>
</dbReference>
<dbReference type="InterPro" id="IPR052514">
    <property type="entry name" value="SAM-dependent_MTase"/>
</dbReference>